<dbReference type="RefSeq" id="WP_244723007.1">
    <property type="nucleotide sequence ID" value="NZ_JALIRP010000002.1"/>
</dbReference>
<evidence type="ECO:0000256" key="1">
    <source>
        <dbReference type="SAM" id="MobiDB-lite"/>
    </source>
</evidence>
<dbReference type="InterPro" id="IPR050248">
    <property type="entry name" value="Polysacc_deacetylase_ArnD"/>
</dbReference>
<dbReference type="GO" id="GO:0016810">
    <property type="term" value="F:hydrolase activity, acting on carbon-nitrogen (but not peptide) bonds"/>
    <property type="evidence" value="ECO:0007669"/>
    <property type="project" value="InterPro"/>
</dbReference>
<dbReference type="InterPro" id="IPR002509">
    <property type="entry name" value="NODB_dom"/>
</dbReference>
<dbReference type="Pfam" id="PF01522">
    <property type="entry name" value="Polysacc_deac_1"/>
    <property type="match status" value="1"/>
</dbReference>
<gene>
    <name evidence="4" type="ORF">MUG84_07845</name>
</gene>
<dbReference type="Proteomes" id="UP001139347">
    <property type="component" value="Unassembled WGS sequence"/>
</dbReference>
<dbReference type="CDD" id="cd10959">
    <property type="entry name" value="CE4_NodB_like_3"/>
    <property type="match status" value="1"/>
</dbReference>
<feature type="transmembrane region" description="Helical" evidence="2">
    <location>
        <begin position="6"/>
        <end position="26"/>
    </location>
</feature>
<dbReference type="PROSITE" id="PS51677">
    <property type="entry name" value="NODB"/>
    <property type="match status" value="1"/>
</dbReference>
<feature type="region of interest" description="Disordered" evidence="1">
    <location>
        <begin position="433"/>
        <end position="455"/>
    </location>
</feature>
<name>A0A9X1WMH9_9BACL</name>
<dbReference type="PANTHER" id="PTHR10587:SF137">
    <property type="entry name" value="4-DEOXY-4-FORMAMIDO-L-ARABINOSE-PHOSPHOUNDECAPRENOL DEFORMYLASE ARND-RELATED"/>
    <property type="match status" value="1"/>
</dbReference>
<accession>A0A9X1WMH9</accession>
<keyword evidence="2" id="KW-0812">Transmembrane</keyword>
<dbReference type="PANTHER" id="PTHR10587">
    <property type="entry name" value="GLYCOSYL TRANSFERASE-RELATED"/>
    <property type="match status" value="1"/>
</dbReference>
<comment type="caution">
    <text evidence="4">The sequence shown here is derived from an EMBL/GenBank/DDBJ whole genome shotgun (WGS) entry which is preliminary data.</text>
</comment>
<feature type="compositionally biased region" description="Basic and acidic residues" evidence="1">
    <location>
        <begin position="440"/>
        <end position="453"/>
    </location>
</feature>
<evidence type="ECO:0000256" key="2">
    <source>
        <dbReference type="SAM" id="Phobius"/>
    </source>
</evidence>
<dbReference type="InterPro" id="IPR054467">
    <property type="entry name" value="YkoP-like_dom"/>
</dbReference>
<evidence type="ECO:0000313" key="5">
    <source>
        <dbReference type="Proteomes" id="UP001139347"/>
    </source>
</evidence>
<dbReference type="Gene3D" id="3.20.20.370">
    <property type="entry name" value="Glycoside hydrolase/deacetylase"/>
    <property type="match status" value="1"/>
</dbReference>
<protein>
    <submittedName>
        <fullName evidence="4">Polysaccharide deacetylase family protein</fullName>
    </submittedName>
</protein>
<reference evidence="4" key="1">
    <citation type="submission" date="2022-04" db="EMBL/GenBank/DDBJ databases">
        <title>Paenibacillus mangrovi sp. nov., a novel endophytic bacterium isolated from bark of Kandelia candel.</title>
        <authorList>
            <person name="Tuo L."/>
        </authorList>
    </citation>
    <scope>NUCLEOTIDE SEQUENCE</scope>
    <source>
        <strain evidence="4">KQZ6P-2</strain>
    </source>
</reference>
<dbReference type="GO" id="GO:0005975">
    <property type="term" value="P:carbohydrate metabolic process"/>
    <property type="evidence" value="ECO:0007669"/>
    <property type="project" value="InterPro"/>
</dbReference>
<dbReference type="Pfam" id="PF22790">
    <property type="entry name" value="YkoP"/>
    <property type="match status" value="1"/>
</dbReference>
<dbReference type="SUPFAM" id="SSF88713">
    <property type="entry name" value="Glycoside hydrolase/deacetylase"/>
    <property type="match status" value="1"/>
</dbReference>
<sequence>MDNLLLWLFYISTFYAFIPGIITRIFGFRVFRRGSGEHEYALTFDDGPDAQYTPLLLDLLKRYDAKATFFVVGSHAEKNPELVKRMYDEGHLIGIHNYVHKTNWLMRPATVTQQILKTDKIIYSITGERSSYYRPPWGIVNLFDLKKKRGSKFKIVLWSAMFGDWKERIGADRLTERMLNKLQPGEVLLLHDCGTTAGANPDAPQQMLIALERVLEEAKRRGLKSIRIDEMIMAKEKTMEKKIPRSKLVIVKLWLIWETIFHKAFRLKTVNPHDPFLHYRLRKYRGQTIELKNGIMLQKGDQVVELHFDNEKLFYFGVRSRSSVHIAIQMIRSMEKELPPLAHLVMEDSGARNAKALYGVSMINRGPQQFGFQVIDLKDGLVSKSTRLYLKFLLSVIHPSGHSRLKEHSQQLVPKMILMPIDVLVERYAENGSHRHRQEMKHSSEDHPDHADDSDLSLAASTQGLEGSTPAI</sequence>
<keyword evidence="5" id="KW-1185">Reference proteome</keyword>
<dbReference type="EMBL" id="JALIRP010000002">
    <property type="protein sequence ID" value="MCJ8011663.1"/>
    <property type="molecule type" value="Genomic_DNA"/>
</dbReference>
<keyword evidence="2" id="KW-1133">Transmembrane helix</keyword>
<keyword evidence="2" id="KW-0472">Membrane</keyword>
<organism evidence="4 5">
    <name type="scientific">Paenibacillus mangrovi</name>
    <dbReference type="NCBI Taxonomy" id="2931978"/>
    <lineage>
        <taxon>Bacteria</taxon>
        <taxon>Bacillati</taxon>
        <taxon>Bacillota</taxon>
        <taxon>Bacilli</taxon>
        <taxon>Bacillales</taxon>
        <taxon>Paenibacillaceae</taxon>
        <taxon>Paenibacillus</taxon>
    </lineage>
</organism>
<dbReference type="InterPro" id="IPR011330">
    <property type="entry name" value="Glyco_hydro/deAcase_b/a-brl"/>
</dbReference>
<dbReference type="AlphaFoldDB" id="A0A9X1WMH9"/>
<evidence type="ECO:0000259" key="3">
    <source>
        <dbReference type="PROSITE" id="PS51677"/>
    </source>
</evidence>
<proteinExistence type="predicted"/>
<evidence type="ECO:0000313" key="4">
    <source>
        <dbReference type="EMBL" id="MCJ8011663.1"/>
    </source>
</evidence>
<feature type="domain" description="NodB homology" evidence="3">
    <location>
        <begin position="38"/>
        <end position="226"/>
    </location>
</feature>